<dbReference type="Pfam" id="PF17152">
    <property type="entry name" value="CHASE8"/>
    <property type="match status" value="1"/>
</dbReference>
<evidence type="ECO:0000259" key="3">
    <source>
        <dbReference type="PROSITE" id="PS50885"/>
    </source>
</evidence>
<dbReference type="InterPro" id="IPR052155">
    <property type="entry name" value="Biofilm_reg_signaling"/>
</dbReference>
<feature type="transmembrane region" description="Helical" evidence="1">
    <location>
        <begin position="12"/>
        <end position="32"/>
    </location>
</feature>
<gene>
    <name evidence="5" type="ORF">MD483_14020</name>
</gene>
<keyword evidence="1" id="KW-0472">Membrane</keyword>
<proteinExistence type="predicted"/>
<dbReference type="SMART" id="SM00304">
    <property type="entry name" value="HAMP"/>
    <property type="match status" value="1"/>
</dbReference>
<dbReference type="InterPro" id="IPR029787">
    <property type="entry name" value="Nucleotide_cyclase"/>
</dbReference>
<comment type="caution">
    <text evidence="5">The sequence shown here is derived from an EMBL/GenBank/DDBJ whole genome shotgun (WGS) entry which is preliminary data.</text>
</comment>
<dbReference type="CDD" id="cd00130">
    <property type="entry name" value="PAS"/>
    <property type="match status" value="1"/>
</dbReference>
<keyword evidence="1" id="KW-1133">Transmembrane helix</keyword>
<dbReference type="SUPFAM" id="SSF55785">
    <property type="entry name" value="PYP-like sensor domain (PAS domain)"/>
    <property type="match status" value="2"/>
</dbReference>
<dbReference type="PROSITE" id="PS50112">
    <property type="entry name" value="PAS"/>
    <property type="match status" value="1"/>
</dbReference>
<dbReference type="Pfam" id="PF13426">
    <property type="entry name" value="PAS_9"/>
    <property type="match status" value="2"/>
</dbReference>
<feature type="domain" description="GGDEF" evidence="4">
    <location>
        <begin position="521"/>
        <end position="653"/>
    </location>
</feature>
<dbReference type="InterPro" id="IPR033417">
    <property type="entry name" value="CHASE8"/>
</dbReference>
<dbReference type="InterPro" id="IPR000160">
    <property type="entry name" value="GGDEF_dom"/>
</dbReference>
<dbReference type="SUPFAM" id="SSF55073">
    <property type="entry name" value="Nucleotide cyclase"/>
    <property type="match status" value="1"/>
</dbReference>
<dbReference type="PROSITE" id="PS50885">
    <property type="entry name" value="HAMP"/>
    <property type="match status" value="1"/>
</dbReference>
<evidence type="ECO:0000313" key="5">
    <source>
        <dbReference type="EMBL" id="MCW8334938.1"/>
    </source>
</evidence>
<evidence type="ECO:0000259" key="2">
    <source>
        <dbReference type="PROSITE" id="PS50112"/>
    </source>
</evidence>
<dbReference type="Gene3D" id="3.30.450.20">
    <property type="entry name" value="PAS domain"/>
    <property type="match status" value="2"/>
</dbReference>
<dbReference type="AlphaFoldDB" id="A0A9X3CFN3"/>
<dbReference type="PANTHER" id="PTHR44757:SF2">
    <property type="entry name" value="BIOFILM ARCHITECTURE MAINTENANCE PROTEIN MBAA"/>
    <property type="match status" value="1"/>
</dbReference>
<keyword evidence="1" id="KW-0812">Transmembrane</keyword>
<dbReference type="SMART" id="SM00091">
    <property type="entry name" value="PAS"/>
    <property type="match status" value="2"/>
</dbReference>
<dbReference type="Pfam" id="PF00990">
    <property type="entry name" value="GGDEF"/>
    <property type="match status" value="1"/>
</dbReference>
<evidence type="ECO:0000313" key="6">
    <source>
        <dbReference type="Proteomes" id="UP001155586"/>
    </source>
</evidence>
<feature type="domain" description="HAMP" evidence="3">
    <location>
        <begin position="184"/>
        <end position="237"/>
    </location>
</feature>
<keyword evidence="5" id="KW-0808">Transferase</keyword>
<dbReference type="NCBIfam" id="TIGR00254">
    <property type="entry name" value="GGDEF"/>
    <property type="match status" value="1"/>
</dbReference>
<sequence>MISTFSLRSKLLTPIILFSVVIFFVSQLYSFVSSHAEQKDVLVERTKVLANGVAYNLQAAILFNDSLGAKEVLSAFSADEQILRVKLYTADGQLFSMYERRDASAPIPNATQRAEIVKQGYSMGDKHLFLLVPILVEGEAIAKLRVVVSKSSFSKIYDRTVNNAMLFLGLLVISSATLYLMAQKFILDPVYALNQAIQSFNERKTQSTRLSASSSDEIGDLVNAFNHMLDKIGQRDQQVAYTLDKLEQEKFFVNEVVEAVRHALVVVDSSGNILHSNAASNEVFKCTPAYLKGANFLEILNTDKYHLLLDAVKTGKEFDDELLVFTNVFSDKQLLKVSCRKLSRQDQFLFAIRDVTVVEAALKRQKLAAGVFENSQDGLVVLNQDGVITMTNPAVAKLLGYSQEQLMNKRPSDVLEWRQFGTLMPTIIESVDNFGQWQGEIWEKHSSGQAIPMFVKVNRIATEEGDSVYDYVLILSDLSNMKEMERLEYLAHHDLLTGLANRAQLNRVMDEILSPQYCIEEGVGLLYLDLDGFKQVNDTYGHDAGDEVLKQVAERLLSQVQSQDLVARLSGDEFVLVLRSCDVDSLEDCAVRLLSLMEKEIIYKGRVLRVGASIGGYHITGGSESQDAIMKAADTAMYQAKSSGKGRYVVHSKVRTG</sequence>
<dbReference type="EC" id="2.7.7.65" evidence="5"/>
<dbReference type="InterPro" id="IPR043128">
    <property type="entry name" value="Rev_trsase/Diguanyl_cyclase"/>
</dbReference>
<dbReference type="Gene3D" id="6.10.340.10">
    <property type="match status" value="1"/>
</dbReference>
<dbReference type="Proteomes" id="UP001155586">
    <property type="component" value="Unassembled WGS sequence"/>
</dbReference>
<dbReference type="NCBIfam" id="TIGR00229">
    <property type="entry name" value="sensory_box"/>
    <property type="match status" value="1"/>
</dbReference>
<dbReference type="EMBL" id="JAKRRX010000082">
    <property type="protein sequence ID" value="MCW8334938.1"/>
    <property type="molecule type" value="Genomic_DNA"/>
</dbReference>
<evidence type="ECO:0000259" key="4">
    <source>
        <dbReference type="PROSITE" id="PS50887"/>
    </source>
</evidence>
<dbReference type="CDD" id="cd06225">
    <property type="entry name" value="HAMP"/>
    <property type="match status" value="1"/>
</dbReference>
<dbReference type="PANTHER" id="PTHR44757">
    <property type="entry name" value="DIGUANYLATE CYCLASE DGCP"/>
    <property type="match status" value="1"/>
</dbReference>
<feature type="transmembrane region" description="Helical" evidence="1">
    <location>
        <begin position="160"/>
        <end position="182"/>
    </location>
</feature>
<protein>
    <submittedName>
        <fullName evidence="5">Diguanylate cyclase</fullName>
        <ecNumber evidence="5">2.7.7.65</ecNumber>
    </submittedName>
</protein>
<evidence type="ECO:0000256" key="1">
    <source>
        <dbReference type="SAM" id="Phobius"/>
    </source>
</evidence>
<dbReference type="InterPro" id="IPR000014">
    <property type="entry name" value="PAS"/>
</dbReference>
<keyword evidence="5" id="KW-0548">Nucleotidyltransferase</keyword>
<keyword evidence="6" id="KW-1185">Reference proteome</keyword>
<name>A0A9X3CFN3_9VIBR</name>
<dbReference type="Pfam" id="PF00672">
    <property type="entry name" value="HAMP"/>
    <property type="match status" value="1"/>
</dbReference>
<dbReference type="CDD" id="cd01949">
    <property type="entry name" value="GGDEF"/>
    <property type="match status" value="1"/>
</dbReference>
<dbReference type="RefSeq" id="WP_265688243.1">
    <property type="nucleotide sequence ID" value="NZ_JAKRRX010000082.1"/>
</dbReference>
<dbReference type="SMART" id="SM00267">
    <property type="entry name" value="GGDEF"/>
    <property type="match status" value="1"/>
</dbReference>
<accession>A0A9X3CFN3</accession>
<dbReference type="GO" id="GO:0007165">
    <property type="term" value="P:signal transduction"/>
    <property type="evidence" value="ECO:0007669"/>
    <property type="project" value="InterPro"/>
</dbReference>
<dbReference type="InterPro" id="IPR003660">
    <property type="entry name" value="HAMP_dom"/>
</dbReference>
<dbReference type="SUPFAM" id="SSF158472">
    <property type="entry name" value="HAMP domain-like"/>
    <property type="match status" value="1"/>
</dbReference>
<dbReference type="Gene3D" id="3.30.70.270">
    <property type="match status" value="1"/>
</dbReference>
<feature type="domain" description="PAS" evidence="2">
    <location>
        <begin position="364"/>
        <end position="409"/>
    </location>
</feature>
<dbReference type="InterPro" id="IPR035965">
    <property type="entry name" value="PAS-like_dom_sf"/>
</dbReference>
<organism evidence="5 6">
    <name type="scientific">Vibrio paucivorans</name>
    <dbReference type="NCBI Taxonomy" id="2829489"/>
    <lineage>
        <taxon>Bacteria</taxon>
        <taxon>Pseudomonadati</taxon>
        <taxon>Pseudomonadota</taxon>
        <taxon>Gammaproteobacteria</taxon>
        <taxon>Vibrionales</taxon>
        <taxon>Vibrionaceae</taxon>
        <taxon>Vibrio</taxon>
    </lineage>
</organism>
<dbReference type="GO" id="GO:0016020">
    <property type="term" value="C:membrane"/>
    <property type="evidence" value="ECO:0007669"/>
    <property type="project" value="InterPro"/>
</dbReference>
<dbReference type="PROSITE" id="PS50887">
    <property type="entry name" value="GGDEF"/>
    <property type="match status" value="1"/>
</dbReference>
<dbReference type="GO" id="GO:0052621">
    <property type="term" value="F:diguanylate cyclase activity"/>
    <property type="evidence" value="ECO:0007669"/>
    <property type="project" value="UniProtKB-EC"/>
</dbReference>
<reference evidence="5" key="1">
    <citation type="submission" date="2022-02" db="EMBL/GenBank/DDBJ databases">
        <title>Vibrio sp. nov., a new bacterium isolated from Bohai sea, China.</title>
        <authorList>
            <person name="Yuan Y."/>
        </authorList>
    </citation>
    <scope>NUCLEOTIDE SEQUENCE</scope>
    <source>
        <strain evidence="5">DBSS07</strain>
    </source>
</reference>